<dbReference type="Proteomes" id="UP000019030">
    <property type="component" value="Chromosome"/>
</dbReference>
<keyword evidence="1" id="KW-0472">Membrane</keyword>
<name>W0LFX2_9GAMM</name>
<evidence type="ECO:0000313" key="3">
    <source>
        <dbReference type="Proteomes" id="UP000019030"/>
    </source>
</evidence>
<evidence type="ECO:0000313" key="2">
    <source>
        <dbReference type="EMBL" id="AHG22763.2"/>
    </source>
</evidence>
<keyword evidence="3" id="KW-1185">Reference proteome</keyword>
<gene>
    <name evidence="2" type="ORF">Z042_11625</name>
</gene>
<dbReference type="AlphaFoldDB" id="W0LFX2"/>
<dbReference type="KEGG" id="sfo:Z042_11625"/>
<keyword evidence="1" id="KW-0812">Transmembrane</keyword>
<evidence type="ECO:0000256" key="1">
    <source>
        <dbReference type="SAM" id="Phobius"/>
    </source>
</evidence>
<keyword evidence="1" id="KW-1133">Transmembrane helix</keyword>
<reference evidence="2 3" key="1">
    <citation type="submission" date="2014-01" db="EMBL/GenBank/DDBJ databases">
        <title>Isolation of Serratia multitudinisentens RB-25 from Ex-Landfill site.</title>
        <authorList>
            <person name="Robson E.H.J."/>
        </authorList>
    </citation>
    <scope>NUCLEOTIDE SEQUENCE [LARGE SCALE GENOMIC DNA]</scope>
    <source>
        <strain evidence="2 3">RB-25</strain>
    </source>
</reference>
<feature type="transmembrane region" description="Helical" evidence="1">
    <location>
        <begin position="26"/>
        <end position="47"/>
    </location>
</feature>
<dbReference type="HOGENOM" id="CLU_2556370_0_0_6"/>
<sequence length="82" mass="9742">MWYFQRRQRGHFNDPLHKSKRLRINIFVRNPIVVDVTFLLVLFRLLVTFIPSCGPSLVETLNIIDTLQQQSDKVFKTLVLTR</sequence>
<protein>
    <submittedName>
        <fullName evidence="2">Uncharacterized protein</fullName>
    </submittedName>
</protein>
<organism evidence="2 3">
    <name type="scientific">Chania multitudinisentens RB-25</name>
    <dbReference type="NCBI Taxonomy" id="1441930"/>
    <lineage>
        <taxon>Bacteria</taxon>
        <taxon>Pseudomonadati</taxon>
        <taxon>Pseudomonadota</taxon>
        <taxon>Gammaproteobacteria</taxon>
        <taxon>Enterobacterales</taxon>
        <taxon>Yersiniaceae</taxon>
        <taxon>Chania</taxon>
    </lineage>
</organism>
<reference evidence="2 3" key="2">
    <citation type="submission" date="2015-03" db="EMBL/GenBank/DDBJ databases">
        <authorList>
            <person name="Chan K.-G."/>
        </authorList>
    </citation>
    <scope>NUCLEOTIDE SEQUENCE [LARGE SCALE GENOMIC DNA]</scope>
    <source>
        <strain evidence="2 3">RB-25</strain>
    </source>
</reference>
<dbReference type="EMBL" id="CP007044">
    <property type="protein sequence ID" value="AHG22763.2"/>
    <property type="molecule type" value="Genomic_DNA"/>
</dbReference>
<proteinExistence type="predicted"/>
<accession>W0LFX2</accession>